<dbReference type="InterPro" id="IPR011701">
    <property type="entry name" value="MFS"/>
</dbReference>
<evidence type="ECO:0000256" key="7">
    <source>
        <dbReference type="SAM" id="Phobius"/>
    </source>
</evidence>
<comment type="caution">
    <text evidence="9">The sequence shown here is derived from an EMBL/GenBank/DDBJ whole genome shotgun (WGS) entry which is preliminary data.</text>
</comment>
<dbReference type="Gene3D" id="1.20.1250.20">
    <property type="entry name" value="MFS general substrate transporter like domains"/>
    <property type="match status" value="2"/>
</dbReference>
<dbReference type="CDD" id="cd17324">
    <property type="entry name" value="MFS_NepI_like"/>
    <property type="match status" value="1"/>
</dbReference>
<evidence type="ECO:0000313" key="10">
    <source>
        <dbReference type="Proteomes" id="UP001235712"/>
    </source>
</evidence>
<keyword evidence="3 7" id="KW-0812">Transmembrane</keyword>
<feature type="transmembrane region" description="Helical" evidence="7">
    <location>
        <begin position="127"/>
        <end position="146"/>
    </location>
</feature>
<feature type="transmembrane region" description="Helical" evidence="7">
    <location>
        <begin position="237"/>
        <end position="255"/>
    </location>
</feature>
<dbReference type="RefSeq" id="WP_307250463.1">
    <property type="nucleotide sequence ID" value="NZ_JAUSQZ010000001.1"/>
</dbReference>
<keyword evidence="10" id="KW-1185">Reference proteome</keyword>
<evidence type="ECO:0000256" key="4">
    <source>
        <dbReference type="ARBA" id="ARBA00022989"/>
    </source>
</evidence>
<comment type="subcellular location">
    <subcellularLocation>
        <location evidence="1">Cell membrane</location>
        <topology evidence="1">Multi-pass membrane protein</topology>
    </subcellularLocation>
</comment>
<keyword evidence="4 7" id="KW-1133">Transmembrane helix</keyword>
<dbReference type="PANTHER" id="PTHR43124">
    <property type="entry name" value="PURINE EFFLUX PUMP PBUE"/>
    <property type="match status" value="1"/>
</dbReference>
<keyword evidence="2" id="KW-1003">Cell membrane</keyword>
<accession>A0ABT9PF81</accession>
<proteinExistence type="predicted"/>
<dbReference type="InterPro" id="IPR050189">
    <property type="entry name" value="MFS_Efflux_Transporters"/>
</dbReference>
<evidence type="ECO:0000256" key="3">
    <source>
        <dbReference type="ARBA" id="ARBA00022692"/>
    </source>
</evidence>
<protein>
    <submittedName>
        <fullName evidence="9">DHA1 family inner membrane transport protein</fullName>
    </submittedName>
</protein>
<dbReference type="InterPro" id="IPR036259">
    <property type="entry name" value="MFS_trans_sf"/>
</dbReference>
<feature type="transmembrane region" description="Helical" evidence="7">
    <location>
        <begin position="202"/>
        <end position="225"/>
    </location>
</feature>
<dbReference type="InterPro" id="IPR020846">
    <property type="entry name" value="MFS_dom"/>
</dbReference>
<keyword evidence="5 7" id="KW-0472">Membrane</keyword>
<dbReference type="PANTHER" id="PTHR43124:SF3">
    <property type="entry name" value="CHLORAMPHENICOL EFFLUX PUMP RV0191"/>
    <property type="match status" value="1"/>
</dbReference>
<feature type="region of interest" description="Disordered" evidence="6">
    <location>
        <begin position="383"/>
        <end position="466"/>
    </location>
</feature>
<evidence type="ECO:0000256" key="1">
    <source>
        <dbReference type="ARBA" id="ARBA00004651"/>
    </source>
</evidence>
<evidence type="ECO:0000259" key="8">
    <source>
        <dbReference type="PROSITE" id="PS50850"/>
    </source>
</evidence>
<dbReference type="SUPFAM" id="SSF103473">
    <property type="entry name" value="MFS general substrate transporter"/>
    <property type="match status" value="1"/>
</dbReference>
<feature type="transmembrane region" description="Helical" evidence="7">
    <location>
        <begin position="42"/>
        <end position="63"/>
    </location>
</feature>
<dbReference type="PROSITE" id="PS50850">
    <property type="entry name" value="MFS"/>
    <property type="match status" value="1"/>
</dbReference>
<gene>
    <name evidence="9" type="ORF">J2S57_006808</name>
</gene>
<feature type="transmembrane region" description="Helical" evidence="7">
    <location>
        <begin position="95"/>
        <end position="120"/>
    </location>
</feature>
<feature type="transmembrane region" description="Helical" evidence="7">
    <location>
        <begin position="267"/>
        <end position="285"/>
    </location>
</feature>
<name>A0ABT9PF81_9ACTN</name>
<feature type="compositionally biased region" description="Low complexity" evidence="6">
    <location>
        <begin position="384"/>
        <end position="432"/>
    </location>
</feature>
<evidence type="ECO:0000256" key="5">
    <source>
        <dbReference type="ARBA" id="ARBA00023136"/>
    </source>
</evidence>
<feature type="transmembrane region" description="Helical" evidence="7">
    <location>
        <begin position="358"/>
        <end position="375"/>
    </location>
</feature>
<evidence type="ECO:0000256" key="6">
    <source>
        <dbReference type="SAM" id="MobiDB-lite"/>
    </source>
</evidence>
<reference evidence="9 10" key="1">
    <citation type="submission" date="2023-07" db="EMBL/GenBank/DDBJ databases">
        <title>Sequencing the genomes of 1000 actinobacteria strains.</title>
        <authorList>
            <person name="Klenk H.-P."/>
        </authorList>
    </citation>
    <scope>NUCLEOTIDE SEQUENCE [LARGE SCALE GENOMIC DNA]</scope>
    <source>
        <strain evidence="9 10">DSM 44388</strain>
    </source>
</reference>
<feature type="domain" description="Major facilitator superfamily (MFS) profile" evidence="8">
    <location>
        <begin position="4"/>
        <end position="379"/>
    </location>
</feature>
<evidence type="ECO:0000256" key="2">
    <source>
        <dbReference type="ARBA" id="ARBA00022475"/>
    </source>
</evidence>
<feature type="transmembrane region" description="Helical" evidence="7">
    <location>
        <begin position="158"/>
        <end position="178"/>
    </location>
</feature>
<dbReference type="Pfam" id="PF07690">
    <property type="entry name" value="MFS_1"/>
    <property type="match status" value="1"/>
</dbReference>
<organism evidence="9 10">
    <name type="scientific">Kineosporia succinea</name>
    <dbReference type="NCBI Taxonomy" id="84632"/>
    <lineage>
        <taxon>Bacteria</taxon>
        <taxon>Bacillati</taxon>
        <taxon>Actinomycetota</taxon>
        <taxon>Actinomycetes</taxon>
        <taxon>Kineosporiales</taxon>
        <taxon>Kineosporiaceae</taxon>
        <taxon>Kineosporia</taxon>
    </lineage>
</organism>
<feature type="transmembrane region" description="Helical" evidence="7">
    <location>
        <begin position="291"/>
        <end position="310"/>
    </location>
</feature>
<sequence>MPVALYALALGGFGIGLTEFVIAGLLPEVAADFAVSETTAGYLISGYALSVAVGGILLTAGLGRLDRKKALLGLLVLFILGNGLSALAGSYEVMLAGRIVAALCHGAFFGIGAVVAAGLVEEKRRAGAISVMFAGLTIANVLGVPLGTFLGQAAGWRATFWAITVIGVVALTGILALVPSQPPTRPDHGVLKEFALFRSPQVWLSMLVTVLGFGGMFGGFTYIAYTLTDVSGFSAGTVPWLLVLFGAGTFAGNLLGGRASDRDLGRTLLTVLATLTVILTFFALTAGSRTATIVAMVLMGGFGFATVPGLQMRIMNHAAHAPTLASGANIAAFNLGNAFGAWVGGLTLAAGLGYTSPLWAGAGITLAGLAVFAIASRVRGGEFATPSASARSTATRSTATPSTATPSTAAPSTAAPSTAAPSTAAPSTAAPSPATPTPATPSTAAETARPATEPATEPAPFADHRP</sequence>
<feature type="transmembrane region" description="Helical" evidence="7">
    <location>
        <begin position="70"/>
        <end position="89"/>
    </location>
</feature>
<dbReference type="EMBL" id="JAUSQZ010000001">
    <property type="protein sequence ID" value="MDP9831059.1"/>
    <property type="molecule type" value="Genomic_DNA"/>
</dbReference>
<dbReference type="Proteomes" id="UP001235712">
    <property type="component" value="Unassembled WGS sequence"/>
</dbReference>
<feature type="compositionally biased region" description="Low complexity" evidence="6">
    <location>
        <begin position="440"/>
        <end position="460"/>
    </location>
</feature>
<evidence type="ECO:0000313" key="9">
    <source>
        <dbReference type="EMBL" id="MDP9831059.1"/>
    </source>
</evidence>
<feature type="transmembrane region" description="Helical" evidence="7">
    <location>
        <begin position="331"/>
        <end position="352"/>
    </location>
</feature>